<dbReference type="EMBL" id="DS872355">
    <property type="protein sequence ID" value="EEC14689.1"/>
    <property type="molecule type" value="Genomic_DNA"/>
</dbReference>
<feature type="compositionally biased region" description="Low complexity" evidence="1">
    <location>
        <begin position="77"/>
        <end position="86"/>
    </location>
</feature>
<feature type="region of interest" description="Disordered" evidence="1">
    <location>
        <begin position="49"/>
        <end position="122"/>
    </location>
</feature>
<dbReference type="AlphaFoldDB" id="B7Q767"/>
<feature type="non-terminal residue" evidence="2">
    <location>
        <position position="122"/>
    </location>
</feature>
<sequence>LQTIGASKNVAWASRDLQQGSSGVRGPSSRDKFTALDWLRRFLAPARVHRKVNRSEQHRSGGTASHLRSWPPAHFLPRTAPTSADTPSPPLLPLLQPTWPRRRQAPPSPIERVPFPQPRPIR</sequence>
<protein>
    <submittedName>
        <fullName evidence="2">Uncharacterized protein</fullName>
    </submittedName>
</protein>
<dbReference type="VEuPathDB" id="VectorBase:ISCW010920"/>
<accession>B7Q767</accession>
<reference evidence="2" key="1">
    <citation type="submission" date="2008-03" db="EMBL/GenBank/DDBJ databases">
        <title>Annotation of Ixodes scapularis.</title>
        <authorList>
            <consortium name="Ixodes scapularis Genome Project Consortium"/>
            <person name="Caler E."/>
            <person name="Hannick L.I."/>
            <person name="Bidwell S."/>
            <person name="Joardar V."/>
            <person name="Thiagarajan M."/>
            <person name="Amedeo P."/>
            <person name="Galinsky K.J."/>
            <person name="Schobel S."/>
            <person name="Inman J."/>
            <person name="Hostetler J."/>
            <person name="Miller J."/>
            <person name="Hammond M."/>
            <person name="Megy K."/>
            <person name="Lawson D."/>
            <person name="Kodira C."/>
            <person name="Sutton G."/>
            <person name="Meyer J."/>
            <person name="Hill C.A."/>
            <person name="Birren B."/>
            <person name="Nene V."/>
            <person name="Collins F."/>
            <person name="Alarcon-Chaidez F."/>
            <person name="Wikel S."/>
            <person name="Strausberg R."/>
        </authorList>
    </citation>
    <scope>NUCLEOTIDE SEQUENCE [LARGE SCALE GENOMIC DNA]</scope>
    <source>
        <strain evidence="2">Wikel colony</strain>
    </source>
</reference>
<dbReference type="PaxDb" id="6945-B7Q767"/>
<name>B7Q767_IXOSC</name>
<feature type="non-terminal residue" evidence="2">
    <location>
        <position position="1"/>
    </location>
</feature>
<organism>
    <name type="scientific">Ixodes scapularis</name>
    <name type="common">Black-legged tick</name>
    <name type="synonym">Deer tick</name>
    <dbReference type="NCBI Taxonomy" id="6945"/>
    <lineage>
        <taxon>Eukaryota</taxon>
        <taxon>Metazoa</taxon>
        <taxon>Ecdysozoa</taxon>
        <taxon>Arthropoda</taxon>
        <taxon>Chelicerata</taxon>
        <taxon>Arachnida</taxon>
        <taxon>Acari</taxon>
        <taxon>Parasitiformes</taxon>
        <taxon>Ixodida</taxon>
        <taxon>Ixodoidea</taxon>
        <taxon>Ixodidae</taxon>
        <taxon>Ixodinae</taxon>
        <taxon>Ixodes</taxon>
    </lineage>
</organism>
<dbReference type="HOGENOM" id="CLU_2043901_0_0_1"/>
<evidence type="ECO:0000256" key="1">
    <source>
        <dbReference type="SAM" id="MobiDB-lite"/>
    </source>
</evidence>
<evidence type="ECO:0000313" key="2">
    <source>
        <dbReference type="EMBL" id="EEC14689.1"/>
    </source>
</evidence>
<gene>
    <name evidence="2" type="ORF">IscW_ISCW010920</name>
</gene>
<proteinExistence type="predicted"/>